<organism evidence="2 3">
    <name type="scientific">Riccia fluitans</name>
    <dbReference type="NCBI Taxonomy" id="41844"/>
    <lineage>
        <taxon>Eukaryota</taxon>
        <taxon>Viridiplantae</taxon>
        <taxon>Streptophyta</taxon>
        <taxon>Embryophyta</taxon>
        <taxon>Marchantiophyta</taxon>
        <taxon>Marchantiopsida</taxon>
        <taxon>Marchantiidae</taxon>
        <taxon>Marchantiales</taxon>
        <taxon>Ricciaceae</taxon>
        <taxon>Riccia</taxon>
    </lineage>
</organism>
<dbReference type="AlphaFoldDB" id="A0ABD1XMA8"/>
<feature type="region of interest" description="Disordered" evidence="1">
    <location>
        <begin position="343"/>
        <end position="398"/>
    </location>
</feature>
<feature type="region of interest" description="Disordered" evidence="1">
    <location>
        <begin position="111"/>
        <end position="283"/>
    </location>
</feature>
<dbReference type="EMBL" id="JBHFFA010000008">
    <property type="protein sequence ID" value="KAL2610069.1"/>
    <property type="molecule type" value="Genomic_DNA"/>
</dbReference>
<proteinExistence type="predicted"/>
<protein>
    <submittedName>
        <fullName evidence="2">Uncharacterized protein</fullName>
    </submittedName>
</protein>
<feature type="compositionally biased region" description="Acidic residues" evidence="1">
    <location>
        <begin position="246"/>
        <end position="258"/>
    </location>
</feature>
<reference evidence="2 3" key="1">
    <citation type="submission" date="2024-09" db="EMBL/GenBank/DDBJ databases">
        <title>Chromosome-scale assembly of Riccia fluitans.</title>
        <authorList>
            <person name="Paukszto L."/>
            <person name="Sawicki J."/>
            <person name="Karawczyk K."/>
            <person name="Piernik-Szablinska J."/>
            <person name="Szczecinska M."/>
            <person name="Mazdziarz M."/>
        </authorList>
    </citation>
    <scope>NUCLEOTIDE SEQUENCE [LARGE SCALE GENOMIC DNA]</scope>
    <source>
        <strain evidence="2">Rf_01</strain>
        <tissue evidence="2">Aerial parts of the thallus</tissue>
    </source>
</reference>
<dbReference type="Proteomes" id="UP001605036">
    <property type="component" value="Unassembled WGS sequence"/>
</dbReference>
<keyword evidence="3" id="KW-1185">Reference proteome</keyword>
<name>A0ABD1XMA8_9MARC</name>
<sequence>MQRDGIPVGQPSMLTQGTNGLIEGNQFRSLEGMMQLEQARTPATYAPPTGIQQIYPGAHLYPLRIIGSPGPQLHTIGQDPVMTSSARTEQMAAPLPDPLSAIRPKTQQLPPFQAAPSWNHKGTNKAVEDEGKRVRFTGVTAGKGYNGHQDSEPLRAWQSPNPRVMRLDSEENRSLPHLSKDRPPELEQDSSSNSDSESASSDSSTDDSLAEEARLEPQSDGPEGMIVGETEASAPTETGIQTDNVSESDESIDESGEEQNDKTLLPKAESTHTSIPSTTGVLPLVVAHPTTDTPTEGNRMVKNAVFSPDVMITAKKRGCEDKSGNRRLSIHHANAQSRLFAEEGRETVLPPVGAGPVKNNTGSVRMPADGKGLKAKTTSTASESLKNSKKKKLKKKSK</sequence>
<feature type="compositionally biased region" description="Low complexity" evidence="1">
    <location>
        <begin position="189"/>
        <end position="203"/>
    </location>
</feature>
<evidence type="ECO:0000256" key="1">
    <source>
        <dbReference type="SAM" id="MobiDB-lite"/>
    </source>
</evidence>
<feature type="compositionally biased region" description="Basic residues" evidence="1">
    <location>
        <begin position="387"/>
        <end position="398"/>
    </location>
</feature>
<evidence type="ECO:0000313" key="3">
    <source>
        <dbReference type="Proteomes" id="UP001605036"/>
    </source>
</evidence>
<accession>A0ABD1XMA8</accession>
<feature type="compositionally biased region" description="Polar residues" evidence="1">
    <location>
        <begin position="271"/>
        <end position="280"/>
    </location>
</feature>
<evidence type="ECO:0000313" key="2">
    <source>
        <dbReference type="EMBL" id="KAL2610069.1"/>
    </source>
</evidence>
<feature type="compositionally biased region" description="Basic and acidic residues" evidence="1">
    <location>
        <begin position="165"/>
        <end position="185"/>
    </location>
</feature>
<gene>
    <name evidence="2" type="ORF">R1flu_028642</name>
</gene>
<comment type="caution">
    <text evidence="2">The sequence shown here is derived from an EMBL/GenBank/DDBJ whole genome shotgun (WGS) entry which is preliminary data.</text>
</comment>
<feature type="compositionally biased region" description="Polar residues" evidence="1">
    <location>
        <begin position="233"/>
        <end position="245"/>
    </location>
</feature>